<proteinExistence type="predicted"/>
<dbReference type="PANTHER" id="PTHR42756:SF1">
    <property type="entry name" value="TRANSCRIPTIONAL REPRESSOR OF EMRAB OPERON"/>
    <property type="match status" value="1"/>
</dbReference>
<dbReference type="GO" id="GO:0003700">
    <property type="term" value="F:DNA-binding transcription factor activity"/>
    <property type="evidence" value="ECO:0007669"/>
    <property type="project" value="InterPro"/>
</dbReference>
<dbReference type="GO" id="GO:0003677">
    <property type="term" value="F:DNA binding"/>
    <property type="evidence" value="ECO:0007669"/>
    <property type="project" value="UniProtKB-KW"/>
</dbReference>
<sequence length="164" mass="17187">MADRETEATAGYLIKRVQQSLRRRCDAALRPTGLSMAQYAVLRALADHPEASAAELARLCFVTRQSLQDLLAVLRTAGLITDADTHRPGRARSLGVTAEGAHRLAAAHDAVTAVDASMTDGMSAAARRQLVASLLRCAENLERVPGTDGIASSGNSAHTAKAAG</sequence>
<gene>
    <name evidence="5" type="ORF">H7H73_01585</name>
    <name evidence="6" type="ORF">MJO55_09595</name>
</gene>
<keyword evidence="2" id="KW-0238">DNA-binding</keyword>
<protein>
    <submittedName>
        <fullName evidence="5">MarR family transcriptional regulator</fullName>
    </submittedName>
</protein>
<dbReference type="AlphaFoldDB" id="A0A9X2Y8V2"/>
<evidence type="ECO:0000313" key="5">
    <source>
        <dbReference type="EMBL" id="MCV7069404.1"/>
    </source>
</evidence>
<name>A0A9X2Y8V2_9MYCO</name>
<reference evidence="5" key="1">
    <citation type="submission" date="2020-07" db="EMBL/GenBank/DDBJ databases">
        <authorList>
            <person name="Pettersson B.M.F."/>
            <person name="Behra P.R.K."/>
            <person name="Ramesh M."/>
            <person name="Das S."/>
            <person name="Dasgupta S."/>
            <person name="Kirsebom L.A."/>
        </authorList>
    </citation>
    <scope>NUCLEOTIDE SEQUENCE</scope>
    <source>
        <strain evidence="5">DSM 45406</strain>
    </source>
</reference>
<dbReference type="SMART" id="SM00347">
    <property type="entry name" value="HTH_MARR"/>
    <property type="match status" value="1"/>
</dbReference>
<dbReference type="Proteomes" id="UP001055159">
    <property type="component" value="Chromosome"/>
</dbReference>
<dbReference type="SUPFAM" id="SSF46785">
    <property type="entry name" value="Winged helix' DNA-binding domain"/>
    <property type="match status" value="1"/>
</dbReference>
<reference evidence="6" key="3">
    <citation type="submission" date="2022-08" db="EMBL/GenBank/DDBJ databases">
        <title>Whole genome sequencing of non-tuberculosis mycobacteria type-strains.</title>
        <authorList>
            <person name="Igarashi Y."/>
            <person name="Osugi A."/>
            <person name="Mitarai S."/>
        </authorList>
    </citation>
    <scope>NUCLEOTIDE SEQUENCE</scope>
    <source>
        <strain evidence="6">JCM 16372</strain>
    </source>
</reference>
<dbReference type="Proteomes" id="UP001140272">
    <property type="component" value="Unassembled WGS sequence"/>
</dbReference>
<dbReference type="PANTHER" id="PTHR42756">
    <property type="entry name" value="TRANSCRIPTIONAL REGULATOR, MARR"/>
    <property type="match status" value="1"/>
</dbReference>
<evidence type="ECO:0000256" key="1">
    <source>
        <dbReference type="ARBA" id="ARBA00023015"/>
    </source>
</evidence>
<evidence type="ECO:0000313" key="7">
    <source>
        <dbReference type="Proteomes" id="UP001055159"/>
    </source>
</evidence>
<evidence type="ECO:0000313" key="6">
    <source>
        <dbReference type="EMBL" id="ULP38636.1"/>
    </source>
</evidence>
<keyword evidence="3" id="KW-0804">Transcription</keyword>
<feature type="domain" description="HTH marR-type" evidence="4">
    <location>
        <begin position="7"/>
        <end position="140"/>
    </location>
</feature>
<accession>A0A9X2Y8V2</accession>
<dbReference type="InterPro" id="IPR036390">
    <property type="entry name" value="WH_DNA-bd_sf"/>
</dbReference>
<dbReference type="Pfam" id="PF12802">
    <property type="entry name" value="MarR_2"/>
    <property type="match status" value="1"/>
</dbReference>
<dbReference type="InterPro" id="IPR036388">
    <property type="entry name" value="WH-like_DNA-bd_sf"/>
</dbReference>
<dbReference type="EMBL" id="JACKRN010000046">
    <property type="protein sequence ID" value="MCV7069404.1"/>
    <property type="molecule type" value="Genomic_DNA"/>
</dbReference>
<dbReference type="PROSITE" id="PS50995">
    <property type="entry name" value="HTH_MARR_2"/>
    <property type="match status" value="1"/>
</dbReference>
<evidence type="ECO:0000259" key="4">
    <source>
        <dbReference type="PROSITE" id="PS50995"/>
    </source>
</evidence>
<dbReference type="InterPro" id="IPR000835">
    <property type="entry name" value="HTH_MarR-typ"/>
</dbReference>
<keyword evidence="7" id="KW-1185">Reference proteome</keyword>
<dbReference type="EMBL" id="CP092427">
    <property type="protein sequence ID" value="ULP38636.1"/>
    <property type="molecule type" value="Genomic_DNA"/>
</dbReference>
<dbReference type="Gene3D" id="1.10.10.10">
    <property type="entry name" value="Winged helix-like DNA-binding domain superfamily/Winged helix DNA-binding domain"/>
    <property type="match status" value="1"/>
</dbReference>
<organism evidence="5 8">
    <name type="scientific">Mycolicibacterium rufum</name>
    <dbReference type="NCBI Taxonomy" id="318424"/>
    <lineage>
        <taxon>Bacteria</taxon>
        <taxon>Bacillati</taxon>
        <taxon>Actinomycetota</taxon>
        <taxon>Actinomycetes</taxon>
        <taxon>Mycobacteriales</taxon>
        <taxon>Mycobacteriaceae</taxon>
        <taxon>Mycolicibacterium</taxon>
    </lineage>
</organism>
<reference evidence="5" key="2">
    <citation type="journal article" date="2022" name="BMC Genomics">
        <title>Comparative genome analysis of mycobacteria focusing on tRNA and non-coding RNA.</title>
        <authorList>
            <person name="Behra P.R.K."/>
            <person name="Pettersson B.M.F."/>
            <person name="Ramesh M."/>
            <person name="Das S."/>
            <person name="Dasgupta S."/>
            <person name="Kirsebom L.A."/>
        </authorList>
    </citation>
    <scope>NUCLEOTIDE SEQUENCE</scope>
    <source>
        <strain evidence="5">DSM 45406</strain>
    </source>
</reference>
<dbReference type="RefSeq" id="WP_043407472.1">
    <property type="nucleotide sequence ID" value="NZ_CP092427.2"/>
</dbReference>
<evidence type="ECO:0000313" key="8">
    <source>
        <dbReference type="Proteomes" id="UP001140272"/>
    </source>
</evidence>
<keyword evidence="1" id="KW-0805">Transcription regulation</keyword>
<evidence type="ECO:0000256" key="2">
    <source>
        <dbReference type="ARBA" id="ARBA00023125"/>
    </source>
</evidence>
<evidence type="ECO:0000256" key="3">
    <source>
        <dbReference type="ARBA" id="ARBA00023163"/>
    </source>
</evidence>